<evidence type="ECO:0000256" key="1">
    <source>
        <dbReference type="SAM" id="MobiDB-lite"/>
    </source>
</evidence>
<protein>
    <submittedName>
        <fullName evidence="3">Uncharacterized protein</fullName>
    </submittedName>
</protein>
<feature type="region of interest" description="Disordered" evidence="1">
    <location>
        <begin position="357"/>
        <end position="408"/>
    </location>
</feature>
<gene>
    <name evidence="3" type="ORF">AALO_G00192010</name>
</gene>
<dbReference type="EMBL" id="JADWDJ010000014">
    <property type="protein sequence ID" value="KAG5270384.1"/>
    <property type="molecule type" value="Genomic_DNA"/>
</dbReference>
<proteinExistence type="predicted"/>
<dbReference type="Proteomes" id="UP000823561">
    <property type="component" value="Chromosome 14"/>
</dbReference>
<accession>A0AAV6G723</accession>
<feature type="compositionally biased region" description="Low complexity" evidence="1">
    <location>
        <begin position="380"/>
        <end position="400"/>
    </location>
</feature>
<reference evidence="3" key="1">
    <citation type="submission" date="2020-10" db="EMBL/GenBank/DDBJ databases">
        <title>Chromosome-scale genome assembly of the Allis shad, Alosa alosa.</title>
        <authorList>
            <person name="Margot Z."/>
            <person name="Christophe K."/>
            <person name="Cabau C."/>
            <person name="Louis A."/>
            <person name="Berthelot C."/>
            <person name="Parey E."/>
            <person name="Roest Crollius H."/>
            <person name="Montfort J."/>
            <person name="Robinson-Rechavi M."/>
            <person name="Bucao C."/>
            <person name="Bouchez O."/>
            <person name="Gislard M."/>
            <person name="Lluch J."/>
            <person name="Milhes M."/>
            <person name="Lampietro C."/>
            <person name="Lopez Roques C."/>
            <person name="Donnadieu C."/>
            <person name="Braasch I."/>
            <person name="Desvignes T."/>
            <person name="Postlethwait J."/>
            <person name="Bobe J."/>
            <person name="Guiguen Y."/>
        </authorList>
    </citation>
    <scope>NUCLEOTIDE SEQUENCE</scope>
    <source>
        <strain evidence="3">M-15738</strain>
        <tissue evidence="3">Blood</tissue>
    </source>
</reference>
<keyword evidence="2" id="KW-1133">Transmembrane helix</keyword>
<name>A0AAV6G723_9TELE</name>
<keyword evidence="4" id="KW-1185">Reference proteome</keyword>
<dbReference type="AlphaFoldDB" id="A0AAV6G723"/>
<feature type="transmembrane region" description="Helical" evidence="2">
    <location>
        <begin position="20"/>
        <end position="38"/>
    </location>
</feature>
<feature type="compositionally biased region" description="Gly residues" evidence="1">
    <location>
        <begin position="440"/>
        <end position="457"/>
    </location>
</feature>
<comment type="caution">
    <text evidence="3">The sequence shown here is derived from an EMBL/GenBank/DDBJ whole genome shotgun (WGS) entry which is preliminary data.</text>
</comment>
<keyword evidence="2" id="KW-0812">Transmembrane</keyword>
<feature type="region of interest" description="Disordered" evidence="1">
    <location>
        <begin position="423"/>
        <end position="479"/>
    </location>
</feature>
<organism evidence="3 4">
    <name type="scientific">Alosa alosa</name>
    <name type="common">allis shad</name>
    <dbReference type="NCBI Taxonomy" id="278164"/>
    <lineage>
        <taxon>Eukaryota</taxon>
        <taxon>Metazoa</taxon>
        <taxon>Chordata</taxon>
        <taxon>Craniata</taxon>
        <taxon>Vertebrata</taxon>
        <taxon>Euteleostomi</taxon>
        <taxon>Actinopterygii</taxon>
        <taxon>Neopterygii</taxon>
        <taxon>Teleostei</taxon>
        <taxon>Clupei</taxon>
        <taxon>Clupeiformes</taxon>
        <taxon>Clupeoidei</taxon>
        <taxon>Clupeidae</taxon>
        <taxon>Alosa</taxon>
    </lineage>
</organism>
<evidence type="ECO:0000256" key="2">
    <source>
        <dbReference type="SAM" id="Phobius"/>
    </source>
</evidence>
<sequence length="510" mass="56052">MGGVVCRSEEGMPATPNRTMMYGLLSVLGVLLGIAPGVDCRTEVKQVCPGSPFYFKLEDSLKSQHINLYFVQNWSERKIATGTQSLDPQYPFKDNEPYIPEVMKRHEGEYYWAVRNVRLKLNHIRLIVKDCSSHKDLDYGDEIKLDVPSDASVLEFDPHLSDKRLVLWSRINAKNEKGARGTVALGYWRAQRMTQADQGRYVFLRESGGHITDTVVTVQAKTKHAHVADEDIKDIWQTFVDIPRHEVVITYFTPHGEEYTLFQNDVETDKAFSLFRGRLTLTTGWFSILKVQPRDAGRYEIRDKNGHLAMSMYLKRDPEFDWKSLIMPLGISAGVMAGLLCCCWCCCKVCSDSDDSDKAESTAVSPDTEPPVHFHDPITLSGPDDPLQPPSSSSGNTPNPWESSPPPYSTVAQYELYVPDIAPSPVAPVAPTEAPDEGEGAGGGAGGGARGGGGGDGVAHTAPSAPLDPGLQYQPRAWGNGLDDFLSNAPLFSDSTAADSSTYISAKLNF</sequence>
<evidence type="ECO:0000313" key="3">
    <source>
        <dbReference type="EMBL" id="KAG5270384.1"/>
    </source>
</evidence>
<evidence type="ECO:0000313" key="4">
    <source>
        <dbReference type="Proteomes" id="UP000823561"/>
    </source>
</evidence>
<keyword evidence="2" id="KW-0472">Membrane</keyword>